<gene>
    <name evidence="12" type="ORF">NEZAVI_LOCUS218</name>
</gene>
<dbReference type="GO" id="GO:0000166">
    <property type="term" value="F:nucleotide binding"/>
    <property type="evidence" value="ECO:0007669"/>
    <property type="project" value="UniProtKB-KW"/>
</dbReference>
<evidence type="ECO:0000256" key="1">
    <source>
        <dbReference type="ARBA" id="ARBA00001946"/>
    </source>
</evidence>
<comment type="similarity">
    <text evidence="2 9">Belongs to the tRNA nucleotidyltransferase/poly(A) polymerase family.</text>
</comment>
<dbReference type="InterPro" id="IPR043519">
    <property type="entry name" value="NT_sf"/>
</dbReference>
<dbReference type="InterPro" id="IPR050264">
    <property type="entry name" value="Bact_CCA-adding_enz_type3_sf"/>
</dbReference>
<evidence type="ECO:0000256" key="4">
    <source>
        <dbReference type="ARBA" id="ARBA00022694"/>
    </source>
</evidence>
<keyword evidence="5" id="KW-0548">Nucleotidyltransferase</keyword>
<evidence type="ECO:0000256" key="5">
    <source>
        <dbReference type="ARBA" id="ARBA00022695"/>
    </source>
</evidence>
<dbReference type="EMBL" id="OV725077">
    <property type="protein sequence ID" value="CAH1388636.1"/>
    <property type="molecule type" value="Genomic_DNA"/>
</dbReference>
<dbReference type="GO" id="GO:0000049">
    <property type="term" value="F:tRNA binding"/>
    <property type="evidence" value="ECO:0007669"/>
    <property type="project" value="TreeGrafter"/>
</dbReference>
<reference evidence="12" key="1">
    <citation type="submission" date="2022-01" db="EMBL/GenBank/DDBJ databases">
        <authorList>
            <person name="King R."/>
        </authorList>
    </citation>
    <scope>NUCLEOTIDE SEQUENCE</scope>
</reference>
<comment type="cofactor">
    <cofactor evidence="1">
        <name>Mg(2+)</name>
        <dbReference type="ChEBI" id="CHEBI:18420"/>
    </cofactor>
</comment>
<keyword evidence="13" id="KW-1185">Reference proteome</keyword>
<keyword evidence="8" id="KW-0460">Magnesium</keyword>
<evidence type="ECO:0000256" key="2">
    <source>
        <dbReference type="ARBA" id="ARBA00007265"/>
    </source>
</evidence>
<evidence type="ECO:0000256" key="7">
    <source>
        <dbReference type="ARBA" id="ARBA00022741"/>
    </source>
</evidence>
<name>A0A9P0GYZ3_NEZVI</name>
<organism evidence="12 13">
    <name type="scientific">Nezara viridula</name>
    <name type="common">Southern green stink bug</name>
    <name type="synonym">Cimex viridulus</name>
    <dbReference type="NCBI Taxonomy" id="85310"/>
    <lineage>
        <taxon>Eukaryota</taxon>
        <taxon>Metazoa</taxon>
        <taxon>Ecdysozoa</taxon>
        <taxon>Arthropoda</taxon>
        <taxon>Hexapoda</taxon>
        <taxon>Insecta</taxon>
        <taxon>Pterygota</taxon>
        <taxon>Neoptera</taxon>
        <taxon>Paraneoptera</taxon>
        <taxon>Hemiptera</taxon>
        <taxon>Heteroptera</taxon>
        <taxon>Panheteroptera</taxon>
        <taxon>Pentatomomorpha</taxon>
        <taxon>Pentatomoidea</taxon>
        <taxon>Pentatomidae</taxon>
        <taxon>Pentatominae</taxon>
        <taxon>Nezara</taxon>
    </lineage>
</organism>
<dbReference type="AlphaFoldDB" id="A0A9P0GYZ3"/>
<dbReference type="GO" id="GO:0001680">
    <property type="term" value="P:tRNA 3'-terminal CCA addition"/>
    <property type="evidence" value="ECO:0007669"/>
    <property type="project" value="TreeGrafter"/>
</dbReference>
<dbReference type="GO" id="GO:0046872">
    <property type="term" value="F:metal ion binding"/>
    <property type="evidence" value="ECO:0007669"/>
    <property type="project" value="UniProtKB-KW"/>
</dbReference>
<dbReference type="GO" id="GO:0016779">
    <property type="term" value="F:nucleotidyltransferase activity"/>
    <property type="evidence" value="ECO:0007669"/>
    <property type="project" value="UniProtKB-KW"/>
</dbReference>
<dbReference type="PANTHER" id="PTHR46173:SF1">
    <property type="entry name" value="CCA TRNA NUCLEOTIDYLTRANSFERASE 1, MITOCHONDRIAL"/>
    <property type="match status" value="1"/>
</dbReference>
<keyword evidence="9" id="KW-0694">RNA-binding</keyword>
<proteinExistence type="inferred from homology"/>
<dbReference type="InterPro" id="IPR032828">
    <property type="entry name" value="PolyA_RNA-bd"/>
</dbReference>
<feature type="domain" description="tRNA nucleotidyltransferase/poly(A) polymerase RNA and SrmB- binding" evidence="11">
    <location>
        <begin position="160"/>
        <end position="205"/>
    </location>
</feature>
<evidence type="ECO:0000259" key="10">
    <source>
        <dbReference type="Pfam" id="PF01743"/>
    </source>
</evidence>
<evidence type="ECO:0000313" key="12">
    <source>
        <dbReference type="EMBL" id="CAH1388636.1"/>
    </source>
</evidence>
<dbReference type="GO" id="GO:0005739">
    <property type="term" value="C:mitochondrion"/>
    <property type="evidence" value="ECO:0007669"/>
    <property type="project" value="TreeGrafter"/>
</dbReference>
<dbReference type="Gene3D" id="1.10.3090.10">
    <property type="entry name" value="cca-adding enzyme, domain 2"/>
    <property type="match status" value="1"/>
</dbReference>
<dbReference type="Proteomes" id="UP001152798">
    <property type="component" value="Chromosome 1"/>
</dbReference>
<evidence type="ECO:0000256" key="3">
    <source>
        <dbReference type="ARBA" id="ARBA00022679"/>
    </source>
</evidence>
<dbReference type="GO" id="GO:1990180">
    <property type="term" value="P:mitochondrial tRNA 3'-end processing"/>
    <property type="evidence" value="ECO:0007669"/>
    <property type="project" value="TreeGrafter"/>
</dbReference>
<dbReference type="Gene3D" id="3.30.460.10">
    <property type="entry name" value="Beta Polymerase, domain 2"/>
    <property type="match status" value="1"/>
</dbReference>
<dbReference type="SUPFAM" id="SSF81301">
    <property type="entry name" value="Nucleotidyltransferase"/>
    <property type="match status" value="1"/>
</dbReference>
<feature type="domain" description="Poly A polymerase head" evidence="10">
    <location>
        <begin position="4"/>
        <end position="125"/>
    </location>
</feature>
<keyword evidence="7" id="KW-0547">Nucleotide-binding</keyword>
<dbReference type="CDD" id="cd05398">
    <property type="entry name" value="NT_ClassII-CCAase"/>
    <property type="match status" value="1"/>
</dbReference>
<dbReference type="PANTHER" id="PTHR46173">
    <property type="entry name" value="CCA TRNA NUCLEOTIDYLTRANSFERASE 1, MITOCHONDRIAL"/>
    <property type="match status" value="1"/>
</dbReference>
<dbReference type="Pfam" id="PF12627">
    <property type="entry name" value="PolyA_pol_RNAbd"/>
    <property type="match status" value="1"/>
</dbReference>
<evidence type="ECO:0000259" key="11">
    <source>
        <dbReference type="Pfam" id="PF12627"/>
    </source>
</evidence>
<dbReference type="InterPro" id="IPR002646">
    <property type="entry name" value="PolA_pol_head_dom"/>
</dbReference>
<sequence>MYLIIAGGAVRDILLGKTPKDVDFATTATPDEMKKMFEEEGVRMINNKGEKHGTITARINNENFEVTTLRIDKVTDGRHAEVEFTTDWELDANRRDLTINSMFLGTDGQVYDYFGGYEDLKKRRVAFVGDPSKRIQEDYLRILRYFRFFGRIAEDPDSHEEETIDAIKNNISGLGKITGERIWLELSKILSGNYVSSIIQSIISVGAGPYIGFPPTPSVGELISVWERSVDRGMSGDCPGN</sequence>
<evidence type="ECO:0000313" key="13">
    <source>
        <dbReference type="Proteomes" id="UP001152798"/>
    </source>
</evidence>
<dbReference type="Pfam" id="PF01743">
    <property type="entry name" value="PolyA_pol"/>
    <property type="match status" value="1"/>
</dbReference>
<keyword evidence="3 9" id="KW-0808">Transferase</keyword>
<evidence type="ECO:0000256" key="9">
    <source>
        <dbReference type="RuleBase" id="RU003953"/>
    </source>
</evidence>
<accession>A0A9P0GYZ3</accession>
<evidence type="ECO:0000256" key="8">
    <source>
        <dbReference type="ARBA" id="ARBA00022842"/>
    </source>
</evidence>
<dbReference type="OrthoDB" id="445712at2759"/>
<dbReference type="SUPFAM" id="SSF81891">
    <property type="entry name" value="Poly A polymerase C-terminal region-like"/>
    <property type="match status" value="1"/>
</dbReference>
<keyword evidence="6" id="KW-0479">Metal-binding</keyword>
<evidence type="ECO:0000256" key="6">
    <source>
        <dbReference type="ARBA" id="ARBA00022723"/>
    </source>
</evidence>
<keyword evidence="4" id="KW-0819">tRNA processing</keyword>
<protein>
    <submittedName>
        <fullName evidence="12">Uncharacterized protein</fullName>
    </submittedName>
</protein>